<proteinExistence type="predicted"/>
<gene>
    <name evidence="1" type="ORF">Taro_031340</name>
</gene>
<feature type="non-terminal residue" evidence="1">
    <location>
        <position position="1"/>
    </location>
</feature>
<reference evidence="1" key="1">
    <citation type="submission" date="2017-07" db="EMBL/GenBank/DDBJ databases">
        <title>Taro Niue Genome Assembly and Annotation.</title>
        <authorList>
            <person name="Atibalentja N."/>
            <person name="Keating K."/>
            <person name="Fields C.J."/>
        </authorList>
    </citation>
    <scope>NUCLEOTIDE SEQUENCE</scope>
    <source>
        <strain evidence="1">Niue_2</strain>
        <tissue evidence="1">Leaf</tissue>
    </source>
</reference>
<name>A0A843VNN8_COLES</name>
<sequence>MLQSQAKNVEEMVKSTSDAVRSTLESLLRKPVLKNLNLSSSKGLEP</sequence>
<keyword evidence="2" id="KW-1185">Reference proteome</keyword>
<dbReference type="EMBL" id="NMUH01002217">
    <property type="protein sequence ID" value="MQL98631.1"/>
    <property type="molecule type" value="Genomic_DNA"/>
</dbReference>
<organism evidence="1 2">
    <name type="scientific">Colocasia esculenta</name>
    <name type="common">Wild taro</name>
    <name type="synonym">Arum esculentum</name>
    <dbReference type="NCBI Taxonomy" id="4460"/>
    <lineage>
        <taxon>Eukaryota</taxon>
        <taxon>Viridiplantae</taxon>
        <taxon>Streptophyta</taxon>
        <taxon>Embryophyta</taxon>
        <taxon>Tracheophyta</taxon>
        <taxon>Spermatophyta</taxon>
        <taxon>Magnoliopsida</taxon>
        <taxon>Liliopsida</taxon>
        <taxon>Araceae</taxon>
        <taxon>Aroideae</taxon>
        <taxon>Colocasieae</taxon>
        <taxon>Colocasia</taxon>
    </lineage>
</organism>
<protein>
    <submittedName>
        <fullName evidence="1">Uncharacterized protein</fullName>
    </submittedName>
</protein>
<accession>A0A843VNN8</accession>
<dbReference type="AlphaFoldDB" id="A0A843VNN8"/>
<dbReference type="Proteomes" id="UP000652761">
    <property type="component" value="Unassembled WGS sequence"/>
</dbReference>
<comment type="caution">
    <text evidence="1">The sequence shown here is derived from an EMBL/GenBank/DDBJ whole genome shotgun (WGS) entry which is preliminary data.</text>
</comment>
<evidence type="ECO:0000313" key="1">
    <source>
        <dbReference type="EMBL" id="MQL98631.1"/>
    </source>
</evidence>
<evidence type="ECO:0000313" key="2">
    <source>
        <dbReference type="Proteomes" id="UP000652761"/>
    </source>
</evidence>